<protein>
    <recommendedName>
        <fullName evidence="9">RNA polymerase II-associated protein 1</fullName>
    </recommendedName>
</protein>
<evidence type="ECO:0008006" key="9">
    <source>
        <dbReference type="Google" id="ProtNLM"/>
    </source>
</evidence>
<dbReference type="GO" id="GO:0016593">
    <property type="term" value="C:Cdc73/Paf1 complex"/>
    <property type="evidence" value="ECO:0000318"/>
    <property type="project" value="GO_Central"/>
</dbReference>
<dbReference type="GeneID" id="3643910"/>
<dbReference type="STRING" id="237561.Q59Y36"/>
<dbReference type="GO" id="GO:0003682">
    <property type="term" value="F:chromatin binding"/>
    <property type="evidence" value="ECO:0000318"/>
    <property type="project" value="GO_Central"/>
</dbReference>
<reference evidence="7 8" key="3">
    <citation type="journal article" date="2013" name="Genome Biol.">
        <title>Assembly of a phased diploid Candida albicans genome facilitates allele-specific measurements and provides a simple model for repeat and indel structure.</title>
        <authorList>
            <person name="Muzzey D."/>
            <person name="Schwartz K."/>
            <person name="Weissman J.S."/>
            <person name="Sherlock G."/>
        </authorList>
    </citation>
    <scope>NUCLEOTIDE SEQUENCE [LARGE SCALE GENOMIC DNA]</scope>
    <source>
        <strain evidence="8">SC5314 / ATCC MYA-2876</strain>
    </source>
</reference>
<feature type="region of interest" description="Disordered" evidence="5">
    <location>
        <begin position="417"/>
        <end position="467"/>
    </location>
</feature>
<feature type="compositionally biased region" description="Acidic residues" evidence="5">
    <location>
        <begin position="432"/>
        <end position="467"/>
    </location>
</feature>
<evidence type="ECO:0000313" key="8">
    <source>
        <dbReference type="Proteomes" id="UP000000559"/>
    </source>
</evidence>
<feature type="coiled-coil region" evidence="4">
    <location>
        <begin position="226"/>
        <end position="253"/>
    </location>
</feature>
<dbReference type="InParanoid" id="Q59Y36"/>
<evidence type="ECO:0000256" key="2">
    <source>
        <dbReference type="ARBA" id="ARBA00007560"/>
    </source>
</evidence>
<reference evidence="7 8" key="1">
    <citation type="journal article" date="2004" name="Proc. Natl. Acad. Sci. U.S.A.">
        <title>The diploid genome sequence of Candida albicans.</title>
        <authorList>
            <person name="Jones T."/>
            <person name="Federspiel N.A."/>
            <person name="Chibana H."/>
            <person name="Dungan J."/>
            <person name="Kalman S."/>
            <person name="Magee B.B."/>
            <person name="Newport G."/>
            <person name="Thorstenson Y.R."/>
            <person name="Agabian N."/>
            <person name="Magee P.T."/>
            <person name="Davis R.W."/>
            <person name="Scherer S."/>
        </authorList>
    </citation>
    <scope>NUCLEOTIDE SEQUENCE [LARGE SCALE GENOMIC DNA]</scope>
    <source>
        <strain evidence="8">SC5314 / ATCC MYA-2876</strain>
    </source>
</reference>
<proteinExistence type="inferred from homology"/>
<evidence type="ECO:0000256" key="1">
    <source>
        <dbReference type="ARBA" id="ARBA00004123"/>
    </source>
</evidence>
<accession>Q59Y36</accession>
<keyword evidence="8" id="KW-1185">Reference proteome</keyword>
<comment type="similarity">
    <text evidence="2">Belongs to the PAF1 family.</text>
</comment>
<gene>
    <name evidence="7" type="ordered locus">CAALFM_C208630CA</name>
    <name evidence="6" type="ordered locus">orf19.11096</name>
</gene>
<dbReference type="OMA" id="LVCRIKY"/>
<dbReference type="HOGENOM" id="CLU_021991_1_1_1"/>
<dbReference type="VEuPathDB" id="FungiDB:C2_08630C_A"/>
<comment type="subcellular location">
    <subcellularLocation>
        <location evidence="1">Nucleus</location>
    </subcellularLocation>
</comment>
<evidence type="ECO:0000256" key="3">
    <source>
        <dbReference type="ARBA" id="ARBA00023242"/>
    </source>
</evidence>
<dbReference type="Proteomes" id="UP000000559">
    <property type="component" value="Chromosome 2"/>
</dbReference>
<dbReference type="eggNOG" id="KOG2478">
    <property type="taxonomic scope" value="Eukaryota"/>
</dbReference>
<dbReference type="FunCoup" id="Q59Y36">
    <property type="interactions" value="338"/>
</dbReference>
<organism evidence="7 8">
    <name type="scientific">Candida albicans (strain SC5314 / ATCC MYA-2876)</name>
    <name type="common">Yeast</name>
    <dbReference type="NCBI Taxonomy" id="237561"/>
    <lineage>
        <taxon>Eukaryota</taxon>
        <taxon>Fungi</taxon>
        <taxon>Dikarya</taxon>
        <taxon>Ascomycota</taxon>
        <taxon>Saccharomycotina</taxon>
        <taxon>Pichiomycetes</taxon>
        <taxon>Debaryomycetaceae</taxon>
        <taxon>Candida/Lodderomyces clade</taxon>
        <taxon>Candida</taxon>
    </lineage>
</organism>
<evidence type="ECO:0000313" key="6">
    <source>
        <dbReference type="CGD" id="CAL0000196860"/>
    </source>
</evidence>
<evidence type="ECO:0000256" key="5">
    <source>
        <dbReference type="SAM" id="MobiDB-lite"/>
    </source>
</evidence>
<keyword evidence="3" id="KW-0539">Nucleus</keyword>
<dbReference type="KEGG" id="cal:CAALFM_C208630CA"/>
<name>Q59Y36_CANAL</name>
<dbReference type="PANTHER" id="PTHR23188">
    <property type="entry name" value="RNA POLYMERASE II-ASSOCIATED FACTOR 1 HOMOLOG"/>
    <property type="match status" value="1"/>
</dbReference>
<evidence type="ECO:0000313" key="7">
    <source>
        <dbReference type="EMBL" id="AOW27851.1"/>
    </source>
</evidence>
<feature type="compositionally biased region" description="Basic and acidic residues" evidence="5">
    <location>
        <begin position="420"/>
        <end position="431"/>
    </location>
</feature>
<reference evidence="7 8" key="2">
    <citation type="journal article" date="2007" name="Genome Biol.">
        <title>Assembly of the Candida albicans genome into sixteen supercontigs aligned on the eight chromosomes.</title>
        <authorList>
            <person name="van het Hoog M."/>
            <person name="Rast T.J."/>
            <person name="Martchenko M."/>
            <person name="Grindle S."/>
            <person name="Dignard D."/>
            <person name="Hogues H."/>
            <person name="Cuomo C."/>
            <person name="Berriman M."/>
            <person name="Scherer S."/>
            <person name="Magee B.B."/>
            <person name="Whiteway M."/>
            <person name="Chibana H."/>
            <person name="Nantel A."/>
            <person name="Magee P.T."/>
        </authorList>
    </citation>
    <scope>GENOME REANNOTATION</scope>
    <source>
        <strain evidence="8">SC5314 / ATCC MYA-2876</strain>
    </source>
</reference>
<dbReference type="CGD" id="CAL0000196860">
    <property type="gene designation" value="orf19.11096"/>
</dbReference>
<dbReference type="EMBL" id="CP017624">
    <property type="protein sequence ID" value="AOW27851.1"/>
    <property type="molecule type" value="Genomic_DNA"/>
</dbReference>
<dbReference type="AlphaFoldDB" id="Q59Y36"/>
<dbReference type="InterPro" id="IPR007133">
    <property type="entry name" value="RNA_pol_II-assoc_Paf1"/>
</dbReference>
<sequence length="467" mass="54922">MSSNKSSKPIRQDYIAKVRYTNNLPPPPLNPKFIEYNTTDPISTQQEGEYLISSLFRKENFQNLMERIDDQLGLDLNLINNRGFLSEDKMNESVGKLKYNQLHPNDRALLRDAGIGKISKNEPEVSFLRRTEYISDRPLSKGGNNLNTATEEIKVKEKLSKDEHFDADSQLQNVEESFTVANESLYDLKNIKHPKKKHLRAVNTWPLLPDTSMLDNVFLNLRFMGSASINRELNNLKQQQQQQQQQNDKKFDEKLFDRALESSLFKPIKSEGGEWISMYSLDATNTSTTANDNDNEEQINDLYEKLHSTKKEQPINLLDEDEESLETYKFKYTKNYDMTYQPFEHENEELAIKFVSDEIEDPVSKDNFKRKRKMAYYYPINGKIELKKHRASTNSEINKFIKERTYDGINFILREPSTNELKRSDTIRSEYDPMEYEGEDEEEEEEEEEEEQQEEEQQQQEVETKEE</sequence>
<dbReference type="GO" id="GO:0000993">
    <property type="term" value="F:RNA polymerase II complex binding"/>
    <property type="evidence" value="ECO:0000318"/>
    <property type="project" value="GO_Central"/>
</dbReference>
<dbReference type="Pfam" id="PF03985">
    <property type="entry name" value="Paf1"/>
    <property type="match status" value="1"/>
</dbReference>
<evidence type="ECO:0000256" key="4">
    <source>
        <dbReference type="SAM" id="Coils"/>
    </source>
</evidence>
<dbReference type="GO" id="GO:0006368">
    <property type="term" value="P:transcription elongation by RNA polymerase II"/>
    <property type="evidence" value="ECO:0007669"/>
    <property type="project" value="InterPro"/>
</dbReference>
<keyword evidence="4" id="KW-0175">Coiled coil</keyword>
<dbReference type="OrthoDB" id="10260285at2759"/>
<dbReference type="PANTHER" id="PTHR23188:SF12">
    <property type="entry name" value="RNA POLYMERASE II-ASSOCIATED FACTOR 1 HOMOLOG"/>
    <property type="match status" value="1"/>
</dbReference>
<dbReference type="RefSeq" id="XP_714457.1">
    <property type="nucleotide sequence ID" value="XM_709364.1"/>
</dbReference>